<dbReference type="PANTHER" id="PTHR34502:SF3">
    <property type="entry name" value="DUF6594 DOMAIN-CONTAINING PROTEIN"/>
    <property type="match status" value="1"/>
</dbReference>
<gene>
    <name evidence="3" type="ORF">P154DRAFT_440363</name>
</gene>
<reference evidence="3" key="1">
    <citation type="journal article" date="2020" name="Stud. Mycol.">
        <title>101 Dothideomycetes genomes: a test case for predicting lifestyles and emergence of pathogens.</title>
        <authorList>
            <person name="Haridas S."/>
            <person name="Albert R."/>
            <person name="Binder M."/>
            <person name="Bloem J."/>
            <person name="Labutti K."/>
            <person name="Salamov A."/>
            <person name="Andreopoulos B."/>
            <person name="Baker S."/>
            <person name="Barry K."/>
            <person name="Bills G."/>
            <person name="Bluhm B."/>
            <person name="Cannon C."/>
            <person name="Castanera R."/>
            <person name="Culley D."/>
            <person name="Daum C."/>
            <person name="Ezra D."/>
            <person name="Gonzalez J."/>
            <person name="Henrissat B."/>
            <person name="Kuo A."/>
            <person name="Liang C."/>
            <person name="Lipzen A."/>
            <person name="Lutzoni F."/>
            <person name="Magnuson J."/>
            <person name="Mondo S."/>
            <person name="Nolan M."/>
            <person name="Ohm R."/>
            <person name="Pangilinan J."/>
            <person name="Park H.-J."/>
            <person name="Ramirez L."/>
            <person name="Alfaro M."/>
            <person name="Sun H."/>
            <person name="Tritt A."/>
            <person name="Yoshinaga Y."/>
            <person name="Zwiers L.-H."/>
            <person name="Turgeon B."/>
            <person name="Goodwin S."/>
            <person name="Spatafora J."/>
            <person name="Crous P."/>
            <person name="Grigoriev I."/>
        </authorList>
    </citation>
    <scope>NUCLEOTIDE SEQUENCE</scope>
    <source>
        <strain evidence="3">CBS 123094</strain>
    </source>
</reference>
<sequence>VEDLPMGYPRFTGLIGAHIAFSLSRRFPSLRARLLLLKQDRVVLLESRLEEIDRNEERPIFLASMRRDHNPERKAVLEELDTALCDYDRFLERNVRILQLPAASQRNKRSLRNWVTATGSICAQEASFLYERDLCTAEKTGDGGLASVENFVEDLFAKVRSLFCKSPISVVSREKNIFIFTGPATKVVTRLLITWLIVALLLVPVILMHALDSVIIQIICIMIASGIFILVLSSVLNAKASDIFIAGPT</sequence>
<evidence type="ECO:0000256" key="1">
    <source>
        <dbReference type="SAM" id="Phobius"/>
    </source>
</evidence>
<evidence type="ECO:0000313" key="3">
    <source>
        <dbReference type="EMBL" id="KAF1997781.1"/>
    </source>
</evidence>
<evidence type="ECO:0000313" key="4">
    <source>
        <dbReference type="Proteomes" id="UP000799779"/>
    </source>
</evidence>
<dbReference type="AlphaFoldDB" id="A0A6A5WCB4"/>
<accession>A0A6A5WCB4</accession>
<dbReference type="InterPro" id="IPR046529">
    <property type="entry name" value="DUF6594"/>
</dbReference>
<feature type="domain" description="DUF6594" evidence="2">
    <location>
        <begin position="8"/>
        <end position="246"/>
    </location>
</feature>
<dbReference type="Proteomes" id="UP000799779">
    <property type="component" value="Unassembled WGS sequence"/>
</dbReference>
<protein>
    <recommendedName>
        <fullName evidence="2">DUF6594 domain-containing protein</fullName>
    </recommendedName>
</protein>
<keyword evidence="1" id="KW-1133">Transmembrane helix</keyword>
<dbReference type="Pfam" id="PF20237">
    <property type="entry name" value="DUF6594"/>
    <property type="match status" value="1"/>
</dbReference>
<feature type="transmembrane region" description="Helical" evidence="1">
    <location>
        <begin position="187"/>
        <end position="208"/>
    </location>
</feature>
<keyword evidence="1" id="KW-0812">Transmembrane</keyword>
<proteinExistence type="predicted"/>
<feature type="non-terminal residue" evidence="3">
    <location>
        <position position="1"/>
    </location>
</feature>
<evidence type="ECO:0000259" key="2">
    <source>
        <dbReference type="Pfam" id="PF20237"/>
    </source>
</evidence>
<feature type="transmembrane region" description="Helical" evidence="1">
    <location>
        <begin position="214"/>
        <end position="236"/>
    </location>
</feature>
<organism evidence="3 4">
    <name type="scientific">Amniculicola lignicola CBS 123094</name>
    <dbReference type="NCBI Taxonomy" id="1392246"/>
    <lineage>
        <taxon>Eukaryota</taxon>
        <taxon>Fungi</taxon>
        <taxon>Dikarya</taxon>
        <taxon>Ascomycota</taxon>
        <taxon>Pezizomycotina</taxon>
        <taxon>Dothideomycetes</taxon>
        <taxon>Pleosporomycetidae</taxon>
        <taxon>Pleosporales</taxon>
        <taxon>Amniculicolaceae</taxon>
        <taxon>Amniculicola</taxon>
    </lineage>
</organism>
<keyword evidence="4" id="KW-1185">Reference proteome</keyword>
<dbReference type="PANTHER" id="PTHR34502">
    <property type="entry name" value="DUF6594 DOMAIN-CONTAINING PROTEIN-RELATED"/>
    <property type="match status" value="1"/>
</dbReference>
<dbReference type="EMBL" id="ML977609">
    <property type="protein sequence ID" value="KAF1997781.1"/>
    <property type="molecule type" value="Genomic_DNA"/>
</dbReference>
<dbReference type="OrthoDB" id="5341582at2759"/>
<keyword evidence="1" id="KW-0472">Membrane</keyword>
<name>A0A6A5WCB4_9PLEO</name>